<dbReference type="SFLD" id="SFLDS00019">
    <property type="entry name" value="Glutathione_Transferase_(cytos"/>
    <property type="match status" value="1"/>
</dbReference>
<reference evidence="3" key="2">
    <citation type="journal article" date="2023" name="IMA Fungus">
        <title>Comparative genomic study of the Penicillium genus elucidates a diverse pangenome and 15 lateral gene transfer events.</title>
        <authorList>
            <person name="Petersen C."/>
            <person name="Sorensen T."/>
            <person name="Nielsen M.R."/>
            <person name="Sondergaard T.E."/>
            <person name="Sorensen J.L."/>
            <person name="Fitzpatrick D.A."/>
            <person name="Frisvad J.C."/>
            <person name="Nielsen K.L."/>
        </authorList>
    </citation>
    <scope>NUCLEOTIDE SEQUENCE</scope>
    <source>
        <strain evidence="3">IBT 19713</strain>
    </source>
</reference>
<evidence type="ECO:0000313" key="4">
    <source>
        <dbReference type="Proteomes" id="UP001150941"/>
    </source>
</evidence>
<evidence type="ECO:0000313" key="3">
    <source>
        <dbReference type="EMBL" id="KAJ5240111.1"/>
    </source>
</evidence>
<proteinExistence type="inferred from homology"/>
<accession>A0A9W9TSV1</accession>
<reference evidence="3" key="1">
    <citation type="submission" date="2022-11" db="EMBL/GenBank/DDBJ databases">
        <authorList>
            <person name="Petersen C."/>
        </authorList>
    </citation>
    <scope>NUCLEOTIDE SEQUENCE</scope>
    <source>
        <strain evidence="3">IBT 19713</strain>
    </source>
</reference>
<dbReference type="PANTHER" id="PTHR44051">
    <property type="entry name" value="GLUTATHIONE S-TRANSFERASE-RELATED"/>
    <property type="match status" value="1"/>
</dbReference>
<dbReference type="PANTHER" id="PTHR44051:SF8">
    <property type="entry name" value="GLUTATHIONE S-TRANSFERASE GSTA"/>
    <property type="match status" value="1"/>
</dbReference>
<gene>
    <name evidence="3" type="ORF">N7468_004730</name>
</gene>
<dbReference type="Pfam" id="PF13410">
    <property type="entry name" value="GST_C_2"/>
    <property type="match status" value="1"/>
</dbReference>
<dbReference type="InterPro" id="IPR010987">
    <property type="entry name" value="Glutathione-S-Trfase_C-like"/>
</dbReference>
<organism evidence="3 4">
    <name type="scientific">Penicillium chermesinum</name>
    <dbReference type="NCBI Taxonomy" id="63820"/>
    <lineage>
        <taxon>Eukaryota</taxon>
        <taxon>Fungi</taxon>
        <taxon>Dikarya</taxon>
        <taxon>Ascomycota</taxon>
        <taxon>Pezizomycotina</taxon>
        <taxon>Eurotiomycetes</taxon>
        <taxon>Eurotiomycetidae</taxon>
        <taxon>Eurotiales</taxon>
        <taxon>Aspergillaceae</taxon>
        <taxon>Penicillium</taxon>
    </lineage>
</organism>
<dbReference type="EMBL" id="JAPQKS010000003">
    <property type="protein sequence ID" value="KAJ5240111.1"/>
    <property type="molecule type" value="Genomic_DNA"/>
</dbReference>
<dbReference type="PROSITE" id="PS50405">
    <property type="entry name" value="GST_CTER"/>
    <property type="match status" value="1"/>
</dbReference>
<dbReference type="Gene3D" id="3.40.30.10">
    <property type="entry name" value="Glutaredoxin"/>
    <property type="match status" value="1"/>
</dbReference>
<dbReference type="OrthoDB" id="2309723at2759"/>
<dbReference type="InterPro" id="IPR004045">
    <property type="entry name" value="Glutathione_S-Trfase_N"/>
</dbReference>
<comment type="caution">
    <text evidence="3">The sequence shown here is derived from an EMBL/GenBank/DDBJ whole genome shotgun (WGS) entry which is preliminary data.</text>
</comment>
<dbReference type="GeneID" id="83201330"/>
<dbReference type="AlphaFoldDB" id="A0A9W9TSV1"/>
<evidence type="ECO:0000259" key="2">
    <source>
        <dbReference type="PROSITE" id="PS50405"/>
    </source>
</evidence>
<dbReference type="SFLD" id="SFLDG00358">
    <property type="entry name" value="Main_(cytGST)"/>
    <property type="match status" value="1"/>
</dbReference>
<feature type="domain" description="GST C-terminal" evidence="2">
    <location>
        <begin position="85"/>
        <end position="219"/>
    </location>
</feature>
<sequence>MSDIELIYSPGACSLAPHILLHEIKAKFNLRKEQVGKFSPELLALNPKARIPVLLIGDTLITENPAIMTAISGLAPDKQLMGKPNTIEAAHVMEWLAWLSGTLHGNAFALLLRPARFSDNAAHHKELQAKGKALIQNCFEAIEGRLQGDSEYAVGSRFTAVDAFLFVFYRWARLIFDWDLEALYPKYTSLAISVAARPSAISALAAEGVSSTVEVQHTL</sequence>
<dbReference type="RefSeq" id="XP_058333030.1">
    <property type="nucleotide sequence ID" value="XM_058474027.1"/>
</dbReference>
<dbReference type="CDD" id="cd03188">
    <property type="entry name" value="GST_C_Beta"/>
    <property type="match status" value="1"/>
</dbReference>
<dbReference type="SUPFAM" id="SSF47616">
    <property type="entry name" value="GST C-terminal domain-like"/>
    <property type="match status" value="1"/>
</dbReference>
<dbReference type="InterPro" id="IPR040079">
    <property type="entry name" value="Glutathione_S-Trfase"/>
</dbReference>
<name>A0A9W9TSV1_9EURO</name>
<keyword evidence="4" id="KW-1185">Reference proteome</keyword>
<comment type="similarity">
    <text evidence="1">Belongs to the GST superfamily.</text>
</comment>
<dbReference type="InterPro" id="IPR036249">
    <property type="entry name" value="Thioredoxin-like_sf"/>
</dbReference>
<dbReference type="Proteomes" id="UP001150941">
    <property type="component" value="Unassembled WGS sequence"/>
</dbReference>
<dbReference type="InterPro" id="IPR036282">
    <property type="entry name" value="Glutathione-S-Trfase_C_sf"/>
</dbReference>
<dbReference type="CDD" id="cd03057">
    <property type="entry name" value="GST_N_Beta"/>
    <property type="match status" value="1"/>
</dbReference>
<dbReference type="Gene3D" id="1.20.1050.10">
    <property type="match status" value="1"/>
</dbReference>
<protein>
    <submittedName>
        <fullName evidence="3">Glutathione S-transferase GST-6.0</fullName>
    </submittedName>
</protein>
<evidence type="ECO:0000256" key="1">
    <source>
        <dbReference type="ARBA" id="ARBA00007409"/>
    </source>
</evidence>
<dbReference type="SUPFAM" id="SSF52833">
    <property type="entry name" value="Thioredoxin-like"/>
    <property type="match status" value="1"/>
</dbReference>
<dbReference type="Pfam" id="PF02798">
    <property type="entry name" value="GST_N"/>
    <property type="match status" value="1"/>
</dbReference>